<comment type="function">
    <text evidence="15">Member of the two-component regulatory system DctB/DctD involved in the transport of C4-dicarboxylates. DctB functions as a membrane-associated protein kinase that phosphorylates DctD in response to environmental signals.</text>
</comment>
<feature type="domain" description="Histidine kinase" evidence="19">
    <location>
        <begin position="360"/>
        <end position="571"/>
    </location>
</feature>
<comment type="caution">
    <text evidence="20">The sequence shown here is derived from an EMBL/GenBank/DDBJ whole genome shotgun (WGS) entry which is preliminary data.</text>
</comment>
<evidence type="ECO:0000256" key="17">
    <source>
        <dbReference type="SAM" id="Coils"/>
    </source>
</evidence>
<dbReference type="Pfam" id="PF00512">
    <property type="entry name" value="HisKA"/>
    <property type="match status" value="1"/>
</dbReference>
<gene>
    <name evidence="20" type="ORF">LX70_01920</name>
</gene>
<dbReference type="PRINTS" id="PR00344">
    <property type="entry name" value="BCTRLSENSOR"/>
</dbReference>
<keyword evidence="13" id="KW-0902">Two-component regulatory system</keyword>
<dbReference type="CDD" id="cd00075">
    <property type="entry name" value="HATPase"/>
    <property type="match status" value="1"/>
</dbReference>
<dbReference type="AlphaFoldDB" id="A0A2S8S8E0"/>
<dbReference type="GO" id="GO:0005886">
    <property type="term" value="C:plasma membrane"/>
    <property type="evidence" value="ECO:0007669"/>
    <property type="project" value="UniProtKB-SubCell"/>
</dbReference>
<protein>
    <recommendedName>
        <fullName evidence="16">C4-dicarboxylate transport sensor protein DctB</fullName>
        <ecNumber evidence="3">2.7.13.3</ecNumber>
    </recommendedName>
</protein>
<keyword evidence="9" id="KW-0547">Nucleotide-binding</keyword>
<dbReference type="OrthoDB" id="7568856at2"/>
<keyword evidence="8 18" id="KW-0812">Transmembrane</keyword>
<evidence type="ECO:0000256" key="16">
    <source>
        <dbReference type="ARBA" id="ARBA00073143"/>
    </source>
</evidence>
<evidence type="ECO:0000313" key="20">
    <source>
        <dbReference type="EMBL" id="PQV57062.1"/>
    </source>
</evidence>
<feature type="transmembrane region" description="Helical" evidence="18">
    <location>
        <begin position="278"/>
        <end position="300"/>
    </location>
</feature>
<dbReference type="InterPro" id="IPR004358">
    <property type="entry name" value="Sig_transdc_His_kin-like_C"/>
</dbReference>
<dbReference type="InterPro" id="IPR003594">
    <property type="entry name" value="HATPase_dom"/>
</dbReference>
<keyword evidence="4" id="KW-1003">Cell membrane</keyword>
<evidence type="ECO:0000256" key="10">
    <source>
        <dbReference type="ARBA" id="ARBA00022777"/>
    </source>
</evidence>
<reference evidence="20 21" key="1">
    <citation type="submission" date="2018-02" db="EMBL/GenBank/DDBJ databases">
        <title>Genomic Encyclopedia of Archaeal and Bacterial Type Strains, Phase II (KMG-II): from individual species to whole genera.</title>
        <authorList>
            <person name="Goeker M."/>
        </authorList>
    </citation>
    <scope>NUCLEOTIDE SEQUENCE [LARGE SCALE GENOMIC DNA]</scope>
    <source>
        <strain evidence="20 21">DSM 18921</strain>
    </source>
</reference>
<evidence type="ECO:0000256" key="11">
    <source>
        <dbReference type="ARBA" id="ARBA00022840"/>
    </source>
</evidence>
<evidence type="ECO:0000256" key="15">
    <source>
        <dbReference type="ARBA" id="ARBA00059004"/>
    </source>
</evidence>
<dbReference type="SMART" id="SM00387">
    <property type="entry name" value="HATPase_c"/>
    <property type="match status" value="1"/>
</dbReference>
<evidence type="ECO:0000256" key="6">
    <source>
        <dbReference type="ARBA" id="ARBA00022553"/>
    </source>
</evidence>
<dbReference type="Gene3D" id="3.30.450.20">
    <property type="entry name" value="PAS domain"/>
    <property type="match status" value="1"/>
</dbReference>
<keyword evidence="7" id="KW-0808">Transferase</keyword>
<name>A0A2S8S8E0_9RHOB</name>
<evidence type="ECO:0000256" key="7">
    <source>
        <dbReference type="ARBA" id="ARBA00022679"/>
    </source>
</evidence>
<dbReference type="SUPFAM" id="SSF47384">
    <property type="entry name" value="Homodimeric domain of signal transducing histidine kinase"/>
    <property type="match status" value="1"/>
</dbReference>
<keyword evidence="5" id="KW-0997">Cell inner membrane</keyword>
<comment type="subcellular location">
    <subcellularLocation>
        <location evidence="2">Cell inner membrane</location>
        <topology evidence="2">Multi-pass membrane protein</topology>
    </subcellularLocation>
</comment>
<evidence type="ECO:0000256" key="5">
    <source>
        <dbReference type="ARBA" id="ARBA00022519"/>
    </source>
</evidence>
<dbReference type="GO" id="GO:0000155">
    <property type="term" value="F:phosphorelay sensor kinase activity"/>
    <property type="evidence" value="ECO:0007669"/>
    <property type="project" value="InterPro"/>
</dbReference>
<dbReference type="Pfam" id="PF02518">
    <property type="entry name" value="HATPase_c"/>
    <property type="match status" value="1"/>
</dbReference>
<evidence type="ECO:0000256" key="3">
    <source>
        <dbReference type="ARBA" id="ARBA00012438"/>
    </source>
</evidence>
<keyword evidence="6" id="KW-0597">Phosphoprotein</keyword>
<dbReference type="Gene3D" id="1.10.287.130">
    <property type="match status" value="1"/>
</dbReference>
<dbReference type="InterPro" id="IPR036097">
    <property type="entry name" value="HisK_dim/P_sf"/>
</dbReference>
<dbReference type="EC" id="2.7.13.3" evidence="3"/>
<dbReference type="InterPro" id="IPR036890">
    <property type="entry name" value="HATPase_C_sf"/>
</dbReference>
<dbReference type="SUPFAM" id="SSF55874">
    <property type="entry name" value="ATPase domain of HSP90 chaperone/DNA topoisomerase II/histidine kinase"/>
    <property type="match status" value="1"/>
</dbReference>
<evidence type="ECO:0000259" key="19">
    <source>
        <dbReference type="PROSITE" id="PS50109"/>
    </source>
</evidence>
<dbReference type="SMART" id="SM00388">
    <property type="entry name" value="HisKA"/>
    <property type="match status" value="1"/>
</dbReference>
<dbReference type="PROSITE" id="PS50109">
    <property type="entry name" value="HIS_KIN"/>
    <property type="match status" value="1"/>
</dbReference>
<accession>A0A2S8S8E0</accession>
<dbReference type="InterPro" id="IPR029151">
    <property type="entry name" value="Sensor-like_sf"/>
</dbReference>
<evidence type="ECO:0000256" key="4">
    <source>
        <dbReference type="ARBA" id="ARBA00022475"/>
    </source>
</evidence>
<dbReference type="Gene3D" id="3.30.565.10">
    <property type="entry name" value="Histidine kinase-like ATPase, C-terminal domain"/>
    <property type="match status" value="1"/>
</dbReference>
<keyword evidence="10 20" id="KW-0418">Kinase</keyword>
<keyword evidence="21" id="KW-1185">Reference proteome</keyword>
<dbReference type="EMBL" id="PVEP01000003">
    <property type="protein sequence ID" value="PQV57062.1"/>
    <property type="molecule type" value="Genomic_DNA"/>
</dbReference>
<dbReference type="PIRSF" id="PIRSF036431">
    <property type="entry name" value="STHK_DctB"/>
    <property type="match status" value="1"/>
</dbReference>
<dbReference type="InterPro" id="IPR003661">
    <property type="entry name" value="HisK_dim/P_dom"/>
</dbReference>
<dbReference type="Proteomes" id="UP000238338">
    <property type="component" value="Unassembled WGS sequence"/>
</dbReference>
<keyword evidence="12 18" id="KW-1133">Transmembrane helix</keyword>
<sequence>MGRRATVLAAFVMVTCLLTGAAWWLALRDGLSRLAERGQADLALSGDRLTGQLQRFREMAVLMSDHPEVTALAYHPDADPAQATALLRRTADVTGSNELLLLSATGRVIASSGGDVGQDRSGQPHFLRAMQGALGFAREIEPETGHRLFVYAAPIFAPDGPVAGALVARIATETVEVTWRGDPMIVFFTDQSGVAFVSNRDELILARFGADQPTPELAAMAGEVRLRERATSFGGYDIWTLSGGPHLPERTMHLTRPLPVVEMTGEALVDIAPAERQAGLVAAMVALASVGLGAVVFALMERRRALADRLAVEAEANARLEGRVDERTRALSDANEQLRRAQAELVQAGKLSALGQMSAGISHELNQPLMAIRSYAENAALFLERGMGDKAADNLGRISDLARRMGRIIKNLRAFARQETEAVNDVDLGQVIAAALELTEARLAAAGVTADWTPPAHPLWVRGGEVRLQQVLVNLISNAADAMQGGGVVTVTARPEGGRVRIAVQDTGPGIAEPDRIFDPFYSTKEVGAGEGMGLGLSISYGIVKGFGGDITGLNRPGGGAEFVILLDAAKPGRKAA</sequence>
<dbReference type="GO" id="GO:0005524">
    <property type="term" value="F:ATP binding"/>
    <property type="evidence" value="ECO:0007669"/>
    <property type="project" value="UniProtKB-KW"/>
</dbReference>
<dbReference type="CDD" id="cd00082">
    <property type="entry name" value="HisKA"/>
    <property type="match status" value="1"/>
</dbReference>
<dbReference type="PANTHER" id="PTHR43065">
    <property type="entry name" value="SENSOR HISTIDINE KINASE"/>
    <property type="match status" value="1"/>
</dbReference>
<keyword evidence="11" id="KW-0067">ATP-binding</keyword>
<evidence type="ECO:0000256" key="1">
    <source>
        <dbReference type="ARBA" id="ARBA00000085"/>
    </source>
</evidence>
<comment type="catalytic activity">
    <reaction evidence="1">
        <text>ATP + protein L-histidine = ADP + protein N-phospho-L-histidine.</text>
        <dbReference type="EC" id="2.7.13.3"/>
    </reaction>
</comment>
<evidence type="ECO:0000256" key="9">
    <source>
        <dbReference type="ARBA" id="ARBA00022741"/>
    </source>
</evidence>
<evidence type="ECO:0000256" key="14">
    <source>
        <dbReference type="ARBA" id="ARBA00023136"/>
    </source>
</evidence>
<evidence type="ECO:0000256" key="2">
    <source>
        <dbReference type="ARBA" id="ARBA00004429"/>
    </source>
</evidence>
<dbReference type="PANTHER" id="PTHR43065:SF46">
    <property type="entry name" value="C4-DICARBOXYLATE TRANSPORT SENSOR PROTEIN DCTB"/>
    <property type="match status" value="1"/>
</dbReference>
<evidence type="ECO:0000256" key="8">
    <source>
        <dbReference type="ARBA" id="ARBA00022692"/>
    </source>
</evidence>
<evidence type="ECO:0000313" key="21">
    <source>
        <dbReference type="Proteomes" id="UP000238338"/>
    </source>
</evidence>
<dbReference type="RefSeq" id="WP_105514460.1">
    <property type="nucleotide sequence ID" value="NZ_PVEP01000003.1"/>
</dbReference>
<dbReference type="SUPFAM" id="SSF103190">
    <property type="entry name" value="Sensory domain-like"/>
    <property type="match status" value="1"/>
</dbReference>
<evidence type="ECO:0000256" key="18">
    <source>
        <dbReference type="SAM" id="Phobius"/>
    </source>
</evidence>
<dbReference type="FunFam" id="1.10.287.130:FF:000049">
    <property type="entry name" value="C4-dicarboxylate transport sensor protein DctB"/>
    <property type="match status" value="1"/>
</dbReference>
<evidence type="ECO:0000256" key="13">
    <source>
        <dbReference type="ARBA" id="ARBA00023012"/>
    </source>
</evidence>
<proteinExistence type="predicted"/>
<dbReference type="CDD" id="cd12914">
    <property type="entry name" value="PDC1_DGC_like"/>
    <property type="match status" value="1"/>
</dbReference>
<organism evidence="20 21">
    <name type="scientific">Albidovulum denitrificans</name>
    <dbReference type="NCBI Taxonomy" id="404881"/>
    <lineage>
        <taxon>Bacteria</taxon>
        <taxon>Pseudomonadati</taxon>
        <taxon>Pseudomonadota</taxon>
        <taxon>Alphaproteobacteria</taxon>
        <taxon>Rhodobacterales</taxon>
        <taxon>Paracoccaceae</taxon>
        <taxon>Albidovulum</taxon>
    </lineage>
</organism>
<keyword evidence="14 18" id="KW-0472">Membrane</keyword>
<feature type="coiled-coil region" evidence="17">
    <location>
        <begin position="317"/>
        <end position="351"/>
    </location>
</feature>
<dbReference type="InterPro" id="IPR017055">
    <property type="entry name" value="Sig_transdc_His_kinase_DctB"/>
</dbReference>
<evidence type="ECO:0000256" key="12">
    <source>
        <dbReference type="ARBA" id="ARBA00022989"/>
    </source>
</evidence>
<keyword evidence="17" id="KW-0175">Coiled coil</keyword>
<dbReference type="InterPro" id="IPR005467">
    <property type="entry name" value="His_kinase_dom"/>
</dbReference>